<proteinExistence type="predicted"/>
<dbReference type="Proteomes" id="UP000054317">
    <property type="component" value="Unassembled WGS sequence"/>
</dbReference>
<gene>
    <name evidence="3" type="ORF">TRAVEDRAFT_67702</name>
</gene>
<dbReference type="KEGG" id="tvs:TRAVEDRAFT_67702"/>
<organism evidence="3 4">
    <name type="scientific">Trametes versicolor (strain FP-101664)</name>
    <name type="common">White-rot fungus</name>
    <name type="synonym">Coriolus versicolor</name>
    <dbReference type="NCBI Taxonomy" id="717944"/>
    <lineage>
        <taxon>Eukaryota</taxon>
        <taxon>Fungi</taxon>
        <taxon>Dikarya</taxon>
        <taxon>Basidiomycota</taxon>
        <taxon>Agaricomycotina</taxon>
        <taxon>Agaricomycetes</taxon>
        <taxon>Polyporales</taxon>
        <taxon>Polyporaceae</taxon>
        <taxon>Trametes</taxon>
    </lineage>
</organism>
<feature type="compositionally biased region" description="Low complexity" evidence="1">
    <location>
        <begin position="64"/>
        <end position="75"/>
    </location>
</feature>
<evidence type="ECO:0000256" key="1">
    <source>
        <dbReference type="SAM" id="MobiDB-lite"/>
    </source>
</evidence>
<reference evidence="4" key="1">
    <citation type="journal article" date="2012" name="Science">
        <title>The Paleozoic origin of enzymatic lignin decomposition reconstructed from 31 fungal genomes.</title>
        <authorList>
            <person name="Floudas D."/>
            <person name="Binder M."/>
            <person name="Riley R."/>
            <person name="Barry K."/>
            <person name="Blanchette R.A."/>
            <person name="Henrissat B."/>
            <person name="Martinez A.T."/>
            <person name="Otillar R."/>
            <person name="Spatafora J.W."/>
            <person name="Yadav J.S."/>
            <person name="Aerts A."/>
            <person name="Benoit I."/>
            <person name="Boyd A."/>
            <person name="Carlson A."/>
            <person name="Copeland A."/>
            <person name="Coutinho P.M."/>
            <person name="de Vries R.P."/>
            <person name="Ferreira P."/>
            <person name="Findley K."/>
            <person name="Foster B."/>
            <person name="Gaskell J."/>
            <person name="Glotzer D."/>
            <person name="Gorecki P."/>
            <person name="Heitman J."/>
            <person name="Hesse C."/>
            <person name="Hori C."/>
            <person name="Igarashi K."/>
            <person name="Jurgens J.A."/>
            <person name="Kallen N."/>
            <person name="Kersten P."/>
            <person name="Kohler A."/>
            <person name="Kuees U."/>
            <person name="Kumar T.K.A."/>
            <person name="Kuo A."/>
            <person name="LaButti K."/>
            <person name="Larrondo L.F."/>
            <person name="Lindquist E."/>
            <person name="Ling A."/>
            <person name="Lombard V."/>
            <person name="Lucas S."/>
            <person name="Lundell T."/>
            <person name="Martin R."/>
            <person name="McLaughlin D.J."/>
            <person name="Morgenstern I."/>
            <person name="Morin E."/>
            <person name="Murat C."/>
            <person name="Nagy L.G."/>
            <person name="Nolan M."/>
            <person name="Ohm R.A."/>
            <person name="Patyshakuliyeva A."/>
            <person name="Rokas A."/>
            <person name="Ruiz-Duenas F.J."/>
            <person name="Sabat G."/>
            <person name="Salamov A."/>
            <person name="Samejima M."/>
            <person name="Schmutz J."/>
            <person name="Slot J.C."/>
            <person name="St John F."/>
            <person name="Stenlid J."/>
            <person name="Sun H."/>
            <person name="Sun S."/>
            <person name="Syed K."/>
            <person name="Tsang A."/>
            <person name="Wiebenga A."/>
            <person name="Young D."/>
            <person name="Pisabarro A."/>
            <person name="Eastwood D.C."/>
            <person name="Martin F."/>
            <person name="Cullen D."/>
            <person name="Grigoriev I.V."/>
            <person name="Hibbett D.S."/>
        </authorList>
    </citation>
    <scope>NUCLEOTIDE SEQUENCE [LARGE SCALE GENOMIC DNA]</scope>
    <source>
        <strain evidence="4">FP-101664</strain>
    </source>
</reference>
<accession>R7S983</accession>
<feature type="compositionally biased region" description="Pro residues" evidence="1">
    <location>
        <begin position="234"/>
        <end position="248"/>
    </location>
</feature>
<dbReference type="EMBL" id="JH711800">
    <property type="protein sequence ID" value="EIW51524.1"/>
    <property type="molecule type" value="Genomic_DNA"/>
</dbReference>
<name>R7S983_TRAVS</name>
<dbReference type="OrthoDB" id="2747816at2759"/>
<dbReference type="GeneID" id="19418872"/>
<evidence type="ECO:0000313" key="4">
    <source>
        <dbReference type="Proteomes" id="UP000054317"/>
    </source>
</evidence>
<feature type="region of interest" description="Disordered" evidence="1">
    <location>
        <begin position="1"/>
        <end position="106"/>
    </location>
</feature>
<evidence type="ECO:0000313" key="3">
    <source>
        <dbReference type="EMBL" id="EIW51524.1"/>
    </source>
</evidence>
<keyword evidence="2" id="KW-1133">Transmembrane helix</keyword>
<keyword evidence="2" id="KW-0472">Membrane</keyword>
<dbReference type="AlphaFoldDB" id="R7S983"/>
<keyword evidence="2" id="KW-0812">Transmembrane</keyword>
<feature type="compositionally biased region" description="Low complexity" evidence="1">
    <location>
        <begin position="21"/>
        <end position="34"/>
    </location>
</feature>
<feature type="compositionally biased region" description="Basic and acidic residues" evidence="1">
    <location>
        <begin position="350"/>
        <end position="380"/>
    </location>
</feature>
<keyword evidence="4" id="KW-1185">Reference proteome</keyword>
<feature type="transmembrane region" description="Helical" evidence="2">
    <location>
        <begin position="115"/>
        <end position="134"/>
    </location>
</feature>
<sequence length="380" mass="38974">MIVAKDVKPEIVLTSPTEYEASSPGASASASSPPLVIMSPPPEHEQPLPTPAAHMAPPAYSVLPAAGASHSPSSPRGISDGPTLVGRERERGYAPSTSSRSTNEHSAGHAFSRGLLVMVLSPVAAFLAALWGAGKLVEGIGKGLSMGPEAAYKAHLAREERRMERKANRRAKGRNALCFNVGCGALHLPAERHSNVWTYRETVTSGKLVAWSMITPEGPARCEDDMEDIEEPAEPTPPPPPPPSPPPPRYRRTEPGSAGESDGHSSSTSNDAGNGGAEASARDGPALEAAKAFGMGLGAIVATPFAVAGVGILAAGATVWGAAKVLQGVGGLIAAGPEAAVRAAAGGGRADGRADGRAGEAPKERQKKDKKGSRESKDKK</sequence>
<evidence type="ECO:0000256" key="2">
    <source>
        <dbReference type="SAM" id="Phobius"/>
    </source>
</evidence>
<protein>
    <submittedName>
        <fullName evidence="3">Uncharacterized protein</fullName>
    </submittedName>
</protein>
<feature type="region of interest" description="Disordered" evidence="1">
    <location>
        <begin position="343"/>
        <end position="380"/>
    </location>
</feature>
<dbReference type="RefSeq" id="XP_008045574.1">
    <property type="nucleotide sequence ID" value="XM_008047383.1"/>
</dbReference>
<feature type="region of interest" description="Disordered" evidence="1">
    <location>
        <begin position="228"/>
        <end position="283"/>
    </location>
</feature>